<proteinExistence type="predicted"/>
<name>A0A267GJ35_9PLAT</name>
<dbReference type="GO" id="GO:0005852">
    <property type="term" value="C:eukaryotic translation initiation factor 3 complex"/>
    <property type="evidence" value="ECO:0007669"/>
    <property type="project" value="InterPro"/>
</dbReference>
<dbReference type="GO" id="GO:0008237">
    <property type="term" value="F:metallopeptidase activity"/>
    <property type="evidence" value="ECO:0007669"/>
    <property type="project" value="InterPro"/>
</dbReference>
<feature type="non-terminal residue" evidence="6">
    <location>
        <position position="1"/>
    </location>
</feature>
<evidence type="ECO:0000256" key="4">
    <source>
        <dbReference type="SAM" id="MobiDB-lite"/>
    </source>
</evidence>
<feature type="region of interest" description="Disordered" evidence="4">
    <location>
        <begin position="342"/>
        <end position="361"/>
    </location>
</feature>
<dbReference type="InterPro" id="IPR050242">
    <property type="entry name" value="JAMM_MPN+_peptidase_M67A"/>
</dbReference>
<comment type="caution">
    <text evidence="6">The sequence shown here is derived from an EMBL/GenBank/DDBJ whole genome shotgun (WGS) entry which is preliminary data.</text>
</comment>
<dbReference type="InterPro" id="IPR037518">
    <property type="entry name" value="MPN"/>
</dbReference>
<feature type="compositionally biased region" description="Basic and acidic residues" evidence="4">
    <location>
        <begin position="346"/>
        <end position="361"/>
    </location>
</feature>
<keyword evidence="2" id="KW-0396">Initiation factor</keyword>
<dbReference type="Pfam" id="PF01398">
    <property type="entry name" value="JAB"/>
    <property type="match status" value="1"/>
</dbReference>
<dbReference type="Pfam" id="PF19445">
    <property type="entry name" value="eIF3h_C"/>
    <property type="match status" value="1"/>
</dbReference>
<dbReference type="CDD" id="cd08065">
    <property type="entry name" value="MPN_eIF3h"/>
    <property type="match status" value="1"/>
</dbReference>
<evidence type="ECO:0000313" key="6">
    <source>
        <dbReference type="EMBL" id="PAA85232.1"/>
    </source>
</evidence>
<feature type="region of interest" description="Disordered" evidence="4">
    <location>
        <begin position="19"/>
        <end position="58"/>
    </location>
</feature>
<feature type="compositionally biased region" description="Low complexity" evidence="4">
    <location>
        <begin position="47"/>
        <end position="58"/>
    </location>
</feature>
<dbReference type="STRING" id="282301.A0A267GJ35"/>
<dbReference type="SMART" id="SM00232">
    <property type="entry name" value="JAB_MPN"/>
    <property type="match status" value="1"/>
</dbReference>
<dbReference type="PROSITE" id="PS50249">
    <property type="entry name" value="MPN"/>
    <property type="match status" value="1"/>
</dbReference>
<dbReference type="EMBL" id="NIVC01000340">
    <property type="protein sequence ID" value="PAA85232.1"/>
    <property type="molecule type" value="Genomic_DNA"/>
</dbReference>
<feature type="compositionally biased region" description="Gly residues" evidence="4">
    <location>
        <begin position="26"/>
        <end position="46"/>
    </location>
</feature>
<dbReference type="PANTHER" id="PTHR10410">
    <property type="entry name" value="EUKARYOTIC TRANSLATION INITIATION FACTOR 3 -RELATED"/>
    <property type="match status" value="1"/>
</dbReference>
<evidence type="ECO:0000256" key="2">
    <source>
        <dbReference type="ARBA" id="ARBA00022540"/>
    </source>
</evidence>
<dbReference type="GO" id="GO:0003743">
    <property type="term" value="F:translation initiation factor activity"/>
    <property type="evidence" value="ECO:0007669"/>
    <property type="project" value="UniProtKB-KW"/>
</dbReference>
<evidence type="ECO:0000256" key="3">
    <source>
        <dbReference type="ARBA" id="ARBA00022917"/>
    </source>
</evidence>
<evidence type="ECO:0000259" key="5">
    <source>
        <dbReference type="PROSITE" id="PS50249"/>
    </source>
</evidence>
<feature type="domain" description="MPN" evidence="5">
    <location>
        <begin position="82"/>
        <end position="229"/>
    </location>
</feature>
<accession>A0A267GJ35</accession>
<evidence type="ECO:0000313" key="7">
    <source>
        <dbReference type="Proteomes" id="UP000215902"/>
    </source>
</evidence>
<keyword evidence="3" id="KW-0648">Protein biosynthesis</keyword>
<keyword evidence="7" id="KW-1185">Reference proteome</keyword>
<reference evidence="6 7" key="1">
    <citation type="submission" date="2017-06" db="EMBL/GenBank/DDBJ databases">
        <title>A platform for efficient transgenesis in Macrostomum lignano, a flatworm model organism for stem cell research.</title>
        <authorList>
            <person name="Berezikov E."/>
        </authorList>
    </citation>
    <scope>NUCLEOTIDE SEQUENCE [LARGE SCALE GENOMIC DNA]</scope>
    <source>
        <strain evidence="6">DV1</strain>
        <tissue evidence="6">Whole organism</tissue>
    </source>
</reference>
<dbReference type="AlphaFoldDB" id="A0A267GJ35"/>
<keyword evidence="1" id="KW-0963">Cytoplasm</keyword>
<gene>
    <name evidence="6" type="ORF">BOX15_Mlig026483g6</name>
</gene>
<sequence>QSFQSLQRKRGIMSYSHHRRPYQHGHGYGYGHGHGHGHGGYGGGGSHSQQPQPSAASVAAAAVAAASAPAIDDEDASSVQQVVMEGLVVLKIAKHFHEEQMSGNRIVQGLLFGLVQDTRLEITNCFPFPRQSDDEEAANSGFGIVPVAEFDAAKYQLDIQKNFRQLNADYLTVGWYQSSAGAEFLTKEFVESQFHYQVGVLDAVALVYNPLKTSRGQLEFRAFRLSPALVKLMSDEDNVNQQRMKELMVNQANLVQELPVIIRNSHLANVLLAELEDSVASNAFSGLSLAMGSQLERQMKSLSTGCEVILQESSKYLNYQRSYKKYEKALQDQKMKIVYENQQRAQRGEEPLSEDAIDKSKLPKIGNPPVALDPVLVSAQLHQFTSELLETVGQSYGKLMLAEGIQFN</sequence>
<evidence type="ECO:0000256" key="1">
    <source>
        <dbReference type="ARBA" id="ARBA00022490"/>
    </source>
</evidence>
<protein>
    <recommendedName>
        <fullName evidence="5">MPN domain-containing protein</fullName>
    </recommendedName>
</protein>
<dbReference type="OrthoDB" id="10265695at2759"/>
<dbReference type="Gene3D" id="3.40.140.10">
    <property type="entry name" value="Cytidine Deaminase, domain 2"/>
    <property type="match status" value="1"/>
</dbReference>
<dbReference type="InterPro" id="IPR000555">
    <property type="entry name" value="JAMM/MPN+_dom"/>
</dbReference>
<dbReference type="InterPro" id="IPR045810">
    <property type="entry name" value="eIF3h_C"/>
</dbReference>
<dbReference type="InterPro" id="IPR027524">
    <property type="entry name" value="eIF3h"/>
</dbReference>
<organism evidence="6 7">
    <name type="scientific">Macrostomum lignano</name>
    <dbReference type="NCBI Taxonomy" id="282301"/>
    <lineage>
        <taxon>Eukaryota</taxon>
        <taxon>Metazoa</taxon>
        <taxon>Spiralia</taxon>
        <taxon>Lophotrochozoa</taxon>
        <taxon>Platyhelminthes</taxon>
        <taxon>Rhabditophora</taxon>
        <taxon>Macrostomorpha</taxon>
        <taxon>Macrostomida</taxon>
        <taxon>Macrostomidae</taxon>
        <taxon>Macrostomum</taxon>
    </lineage>
</organism>
<dbReference type="Proteomes" id="UP000215902">
    <property type="component" value="Unassembled WGS sequence"/>
</dbReference>